<proteinExistence type="predicted"/>
<gene>
    <name evidence="1" type="ORF">C1I98_10240</name>
</gene>
<name>A0A2W2GM54_9ACTN</name>
<evidence type="ECO:0000313" key="2">
    <source>
        <dbReference type="Proteomes" id="UP000248544"/>
    </source>
</evidence>
<dbReference type="EMBL" id="POUA01000057">
    <property type="protein sequence ID" value="PZG50606.1"/>
    <property type="molecule type" value="Genomic_DNA"/>
</dbReference>
<sequence>MSEQHPLLRYLLNAADGRFPAADGRATVLPALPGGLECSVAFTGHAVIATALPYRDIEPQRPDGYGACLAPGFLRRLAGPGGWVGVIDVTLVARGTGGVPRLPERTDADRHPRVRFARETRGAVRVHGDDRGLVTLAHGLAGRLELGIEAAHPGRGTGAALLRDALTLIPAGHPIFAAVAPGNARSLRTFLATGFTPIGSEVLL</sequence>
<dbReference type="Proteomes" id="UP000248544">
    <property type="component" value="Unassembled WGS sequence"/>
</dbReference>
<reference evidence="1 2" key="1">
    <citation type="submission" date="2018-01" db="EMBL/GenBank/DDBJ databases">
        <title>Draft genome sequence of Sphaerisporangium sp. 7K107.</title>
        <authorList>
            <person name="Sahin N."/>
            <person name="Saygin H."/>
            <person name="Ay H."/>
        </authorList>
    </citation>
    <scope>NUCLEOTIDE SEQUENCE [LARGE SCALE GENOMIC DNA]</scope>
    <source>
        <strain evidence="1 2">7K107</strain>
    </source>
</reference>
<dbReference type="SUPFAM" id="SSF55729">
    <property type="entry name" value="Acyl-CoA N-acyltransferases (Nat)"/>
    <property type="match status" value="1"/>
</dbReference>
<dbReference type="InterPro" id="IPR016181">
    <property type="entry name" value="Acyl_CoA_acyltransferase"/>
</dbReference>
<organism evidence="1 2">
    <name type="scientific">Spongiactinospora gelatinilytica</name>
    <dbReference type="NCBI Taxonomy" id="2666298"/>
    <lineage>
        <taxon>Bacteria</taxon>
        <taxon>Bacillati</taxon>
        <taxon>Actinomycetota</taxon>
        <taxon>Actinomycetes</taxon>
        <taxon>Streptosporangiales</taxon>
        <taxon>Streptosporangiaceae</taxon>
        <taxon>Spongiactinospora</taxon>
    </lineage>
</organism>
<accession>A0A2W2GM54</accession>
<evidence type="ECO:0000313" key="1">
    <source>
        <dbReference type="EMBL" id="PZG50606.1"/>
    </source>
</evidence>
<dbReference type="Gene3D" id="3.40.630.30">
    <property type="match status" value="1"/>
</dbReference>
<dbReference type="AlphaFoldDB" id="A0A2W2GM54"/>
<protein>
    <submittedName>
        <fullName evidence="1">Uncharacterized protein</fullName>
    </submittedName>
</protein>
<comment type="caution">
    <text evidence="1">The sequence shown here is derived from an EMBL/GenBank/DDBJ whole genome shotgun (WGS) entry which is preliminary data.</text>
</comment>
<feature type="non-terminal residue" evidence="1">
    <location>
        <position position="204"/>
    </location>
</feature>
<keyword evidence="2" id="KW-1185">Reference proteome</keyword>